<dbReference type="AlphaFoldDB" id="K3WKK2"/>
<evidence type="ECO:0000256" key="9">
    <source>
        <dbReference type="ARBA" id="ARBA00023232"/>
    </source>
</evidence>
<evidence type="ECO:0000259" key="12">
    <source>
        <dbReference type="PROSITE" id="PS50404"/>
    </source>
</evidence>
<dbReference type="VEuPathDB" id="FungiDB:PYU1_G005483"/>
<dbReference type="GO" id="GO:0016034">
    <property type="term" value="F:maleylacetoacetate isomerase activity"/>
    <property type="evidence" value="ECO:0007669"/>
    <property type="project" value="UniProtKB-EC"/>
</dbReference>
<evidence type="ECO:0000259" key="13">
    <source>
        <dbReference type="PROSITE" id="PS50405"/>
    </source>
</evidence>
<dbReference type="OMA" id="VYNAHRF"/>
<dbReference type="SUPFAM" id="SSF47616">
    <property type="entry name" value="GST C-terminal domain-like"/>
    <property type="match status" value="1"/>
</dbReference>
<dbReference type="GO" id="GO:0006559">
    <property type="term" value="P:L-phenylalanine catabolic process"/>
    <property type="evidence" value="ECO:0007669"/>
    <property type="project" value="UniProtKB-KW"/>
</dbReference>
<evidence type="ECO:0000313" key="14">
    <source>
        <dbReference type="EnsemblProtists" id="PYU1_T005494"/>
    </source>
</evidence>
<dbReference type="InterPro" id="IPR004046">
    <property type="entry name" value="GST_C"/>
</dbReference>
<proteinExistence type="inferred from homology"/>
<dbReference type="HOGENOM" id="CLU_011226_20_1_1"/>
<evidence type="ECO:0000256" key="10">
    <source>
        <dbReference type="ARBA" id="ARBA00023235"/>
    </source>
</evidence>
<dbReference type="Pfam" id="PF00043">
    <property type="entry name" value="GST_C"/>
    <property type="match status" value="1"/>
</dbReference>
<reference evidence="14" key="3">
    <citation type="submission" date="2015-02" db="UniProtKB">
        <authorList>
            <consortium name="EnsemblProtists"/>
        </authorList>
    </citation>
    <scope>IDENTIFICATION</scope>
    <source>
        <strain evidence="14">DAOM BR144</strain>
    </source>
</reference>
<dbReference type="InParanoid" id="K3WKK2"/>
<dbReference type="InterPro" id="IPR004045">
    <property type="entry name" value="Glutathione_S-Trfase_N"/>
</dbReference>
<dbReference type="Gene3D" id="3.40.30.10">
    <property type="entry name" value="Glutaredoxin"/>
    <property type="match status" value="1"/>
</dbReference>
<dbReference type="eggNOG" id="KOG0868">
    <property type="taxonomic scope" value="Eukaryota"/>
</dbReference>
<dbReference type="PROSITE" id="PS50404">
    <property type="entry name" value="GST_NTER"/>
    <property type="match status" value="1"/>
</dbReference>
<sequence>MAEDKAVLYSYWRSSCSWRVRMALEWKGVAYDVKPVHLLNDGGEHFQEQYTQLNPNQRLPALVIDGHVLSQSGAILEYLEDTRPEKPLMPKDSFQRAQVRKLCGIIGSDIQPVQNIAVMTKATEALPAEEKGKAKVEWAHHWIDRGFVALEKELQSTAGKFCVGDSVTLADLHLVPQVYNANRFNVDMTKFPTIARVAAEVDSLSEFKNAHPSQQVDAQ</sequence>
<dbReference type="InterPro" id="IPR034333">
    <property type="entry name" value="GST_Zeta_N"/>
</dbReference>
<comment type="subcellular location">
    <subcellularLocation>
        <location evidence="3">Cytoplasm</location>
    </subcellularLocation>
</comment>
<dbReference type="SUPFAM" id="SSF52833">
    <property type="entry name" value="Thioredoxin-like"/>
    <property type="match status" value="1"/>
</dbReference>
<comment type="catalytic activity">
    <reaction evidence="11">
        <text>RX + glutathione = an S-substituted glutathione + a halide anion + H(+)</text>
        <dbReference type="Rhea" id="RHEA:16437"/>
        <dbReference type="ChEBI" id="CHEBI:15378"/>
        <dbReference type="ChEBI" id="CHEBI:16042"/>
        <dbReference type="ChEBI" id="CHEBI:17792"/>
        <dbReference type="ChEBI" id="CHEBI:57925"/>
        <dbReference type="ChEBI" id="CHEBI:90779"/>
        <dbReference type="EC" id="2.5.1.18"/>
    </reaction>
</comment>
<evidence type="ECO:0000256" key="8">
    <source>
        <dbReference type="ARBA" id="ARBA00022878"/>
    </source>
</evidence>
<dbReference type="InterPro" id="IPR005955">
    <property type="entry name" value="GST_Zeta"/>
</dbReference>
<dbReference type="SFLD" id="SFLDS00019">
    <property type="entry name" value="Glutathione_Transferase_(cytos"/>
    <property type="match status" value="1"/>
</dbReference>
<evidence type="ECO:0000256" key="11">
    <source>
        <dbReference type="ARBA" id="ARBA00047960"/>
    </source>
</evidence>
<keyword evidence="15" id="KW-1185">Reference proteome</keyword>
<dbReference type="PANTHER" id="PTHR42673">
    <property type="entry name" value="MALEYLACETOACETATE ISOMERASE"/>
    <property type="match status" value="1"/>
</dbReference>
<dbReference type="SFLD" id="SFLDG00358">
    <property type="entry name" value="Main_(cytGST)"/>
    <property type="match status" value="1"/>
</dbReference>
<organism evidence="14 15">
    <name type="scientific">Globisporangium ultimum (strain ATCC 200006 / CBS 805.95 / DAOM BR144)</name>
    <name type="common">Pythium ultimum</name>
    <dbReference type="NCBI Taxonomy" id="431595"/>
    <lineage>
        <taxon>Eukaryota</taxon>
        <taxon>Sar</taxon>
        <taxon>Stramenopiles</taxon>
        <taxon>Oomycota</taxon>
        <taxon>Peronosporomycetes</taxon>
        <taxon>Pythiales</taxon>
        <taxon>Pythiaceae</taxon>
        <taxon>Globisporangium</taxon>
    </lineage>
</organism>
<dbReference type="STRING" id="431595.K3WKK2"/>
<dbReference type="FunFam" id="3.40.30.10:FF:000041">
    <property type="entry name" value="Maleylacetoacetate isomerase isoform 1"/>
    <property type="match status" value="1"/>
</dbReference>
<comment type="similarity">
    <text evidence="5">Belongs to the GST superfamily. Zeta family.</text>
</comment>
<name>K3WKK2_GLOUD</name>
<feature type="domain" description="GST N-terminal" evidence="12">
    <location>
        <begin position="4"/>
        <end position="87"/>
    </location>
</feature>
<evidence type="ECO:0000256" key="4">
    <source>
        <dbReference type="ARBA" id="ARBA00004671"/>
    </source>
</evidence>
<dbReference type="InterPro" id="IPR040079">
    <property type="entry name" value="Glutathione_S-Trfase"/>
</dbReference>
<dbReference type="EnsemblProtists" id="PYU1_T005494">
    <property type="protein sequence ID" value="PYU1_T005494"/>
    <property type="gene ID" value="PYU1_G005483"/>
</dbReference>
<dbReference type="InterPro" id="IPR036282">
    <property type="entry name" value="Glutathione-S-Trfase_C_sf"/>
</dbReference>
<evidence type="ECO:0000256" key="5">
    <source>
        <dbReference type="ARBA" id="ARBA00010007"/>
    </source>
</evidence>
<dbReference type="PANTHER" id="PTHR42673:SF4">
    <property type="entry name" value="MALEYLACETOACETATE ISOMERASE"/>
    <property type="match status" value="1"/>
</dbReference>
<accession>K3WKK2</accession>
<keyword evidence="8" id="KW-0828">Tyrosine catabolism</keyword>
<dbReference type="GO" id="GO:0006572">
    <property type="term" value="P:L-tyrosine catabolic process"/>
    <property type="evidence" value="ECO:0007669"/>
    <property type="project" value="UniProtKB-KW"/>
</dbReference>
<evidence type="ECO:0000256" key="6">
    <source>
        <dbReference type="ARBA" id="ARBA00022490"/>
    </source>
</evidence>
<dbReference type="InterPro" id="IPR036249">
    <property type="entry name" value="Thioredoxin-like_sf"/>
</dbReference>
<feature type="domain" description="GST C-terminal" evidence="13">
    <location>
        <begin position="92"/>
        <end position="219"/>
    </location>
</feature>
<reference evidence="15" key="2">
    <citation type="submission" date="2010-04" db="EMBL/GenBank/DDBJ databases">
        <authorList>
            <person name="Buell R."/>
            <person name="Hamilton J."/>
            <person name="Hostetler J."/>
        </authorList>
    </citation>
    <scope>NUCLEOTIDE SEQUENCE [LARGE SCALE GENOMIC DNA]</scope>
    <source>
        <strain evidence="15">DAOM:BR144</strain>
    </source>
</reference>
<dbReference type="GO" id="GO:0004364">
    <property type="term" value="F:glutathione transferase activity"/>
    <property type="evidence" value="ECO:0007669"/>
    <property type="project" value="UniProtKB-EC"/>
</dbReference>
<evidence type="ECO:0000313" key="15">
    <source>
        <dbReference type="Proteomes" id="UP000019132"/>
    </source>
</evidence>
<evidence type="ECO:0000256" key="1">
    <source>
        <dbReference type="ARBA" id="ARBA00001622"/>
    </source>
</evidence>
<comment type="catalytic activity">
    <reaction evidence="1">
        <text>4-maleylacetoacetate = 4-fumarylacetoacetate</text>
        <dbReference type="Rhea" id="RHEA:14817"/>
        <dbReference type="ChEBI" id="CHEBI:17105"/>
        <dbReference type="ChEBI" id="CHEBI:18034"/>
        <dbReference type="EC" id="5.2.1.2"/>
    </reaction>
</comment>
<evidence type="ECO:0000256" key="2">
    <source>
        <dbReference type="ARBA" id="ARBA00001955"/>
    </source>
</evidence>
<dbReference type="GO" id="GO:0006749">
    <property type="term" value="P:glutathione metabolic process"/>
    <property type="evidence" value="ECO:0007669"/>
    <property type="project" value="TreeGrafter"/>
</dbReference>
<dbReference type="EMBL" id="GL376633">
    <property type="status" value="NOT_ANNOTATED_CDS"/>
    <property type="molecule type" value="Genomic_DNA"/>
</dbReference>
<dbReference type="CDD" id="cd03191">
    <property type="entry name" value="GST_C_Zeta"/>
    <property type="match status" value="1"/>
</dbReference>
<keyword evidence="6" id="KW-0963">Cytoplasm</keyword>
<protein>
    <recommendedName>
        <fullName evidence="16">Maleylacetoacetate isomerase</fullName>
    </recommendedName>
</protein>
<keyword evidence="10" id="KW-0413">Isomerase</keyword>
<dbReference type="InterPro" id="IPR034330">
    <property type="entry name" value="GST_Zeta_C"/>
</dbReference>
<comment type="pathway">
    <text evidence="4">Amino-acid degradation; L-phenylalanine degradation; acetoacetate and fumarate from L-phenylalanine: step 5/6.</text>
</comment>
<evidence type="ECO:0000256" key="3">
    <source>
        <dbReference type="ARBA" id="ARBA00004496"/>
    </source>
</evidence>
<keyword evidence="7" id="KW-0808">Transferase</keyword>
<dbReference type="FunFam" id="1.20.1050.10:FF:000010">
    <property type="entry name" value="Maleylacetoacetate isomerase isoform 1"/>
    <property type="match status" value="1"/>
</dbReference>
<dbReference type="CDD" id="cd03042">
    <property type="entry name" value="GST_N_Zeta"/>
    <property type="match status" value="1"/>
</dbReference>
<evidence type="ECO:0008006" key="16">
    <source>
        <dbReference type="Google" id="ProtNLM"/>
    </source>
</evidence>
<dbReference type="GO" id="GO:0005737">
    <property type="term" value="C:cytoplasm"/>
    <property type="evidence" value="ECO:0007669"/>
    <property type="project" value="UniProtKB-SubCell"/>
</dbReference>
<dbReference type="Gene3D" id="1.20.1050.10">
    <property type="match status" value="1"/>
</dbReference>
<dbReference type="Pfam" id="PF02798">
    <property type="entry name" value="GST_N"/>
    <property type="match status" value="1"/>
</dbReference>
<keyword evidence="9" id="KW-0585">Phenylalanine catabolism</keyword>
<dbReference type="NCBIfam" id="TIGR01262">
    <property type="entry name" value="maiA"/>
    <property type="match status" value="1"/>
</dbReference>
<reference evidence="15" key="1">
    <citation type="journal article" date="2010" name="Genome Biol.">
        <title>Genome sequence of the necrotrophic plant pathogen Pythium ultimum reveals original pathogenicity mechanisms and effector repertoire.</title>
        <authorList>
            <person name="Levesque C.A."/>
            <person name="Brouwer H."/>
            <person name="Cano L."/>
            <person name="Hamilton J.P."/>
            <person name="Holt C."/>
            <person name="Huitema E."/>
            <person name="Raffaele S."/>
            <person name="Robideau G.P."/>
            <person name="Thines M."/>
            <person name="Win J."/>
            <person name="Zerillo M.M."/>
            <person name="Beakes G.W."/>
            <person name="Boore J.L."/>
            <person name="Busam D."/>
            <person name="Dumas B."/>
            <person name="Ferriera S."/>
            <person name="Fuerstenberg S.I."/>
            <person name="Gachon C.M."/>
            <person name="Gaulin E."/>
            <person name="Govers F."/>
            <person name="Grenville-Briggs L."/>
            <person name="Horner N."/>
            <person name="Hostetler J."/>
            <person name="Jiang R.H."/>
            <person name="Johnson J."/>
            <person name="Krajaejun T."/>
            <person name="Lin H."/>
            <person name="Meijer H.J."/>
            <person name="Moore B."/>
            <person name="Morris P."/>
            <person name="Phuntmart V."/>
            <person name="Puiu D."/>
            <person name="Shetty J."/>
            <person name="Stajich J.E."/>
            <person name="Tripathy S."/>
            <person name="Wawra S."/>
            <person name="van West P."/>
            <person name="Whitty B.R."/>
            <person name="Coutinho P.M."/>
            <person name="Henrissat B."/>
            <person name="Martin F."/>
            <person name="Thomas P.D."/>
            <person name="Tyler B.M."/>
            <person name="De Vries R.P."/>
            <person name="Kamoun S."/>
            <person name="Yandell M."/>
            <person name="Tisserat N."/>
            <person name="Buell C.R."/>
        </authorList>
    </citation>
    <scope>NUCLEOTIDE SEQUENCE</scope>
    <source>
        <strain evidence="15">DAOM:BR144</strain>
    </source>
</reference>
<comment type="cofactor">
    <cofactor evidence="2">
        <name>glutathione</name>
        <dbReference type="ChEBI" id="CHEBI:57925"/>
    </cofactor>
</comment>
<dbReference type="Proteomes" id="UP000019132">
    <property type="component" value="Unassembled WGS sequence"/>
</dbReference>
<dbReference type="PROSITE" id="PS50405">
    <property type="entry name" value="GST_CTER"/>
    <property type="match status" value="1"/>
</dbReference>
<dbReference type="InterPro" id="IPR010987">
    <property type="entry name" value="Glutathione-S-Trfase_C-like"/>
</dbReference>
<evidence type="ECO:0000256" key="7">
    <source>
        <dbReference type="ARBA" id="ARBA00022679"/>
    </source>
</evidence>